<dbReference type="AlphaFoldDB" id="A0A3B4WAH1"/>
<organism evidence="7 8">
    <name type="scientific">Seriola lalandi dorsalis</name>
    <dbReference type="NCBI Taxonomy" id="1841481"/>
    <lineage>
        <taxon>Eukaryota</taxon>
        <taxon>Metazoa</taxon>
        <taxon>Chordata</taxon>
        <taxon>Craniata</taxon>
        <taxon>Vertebrata</taxon>
        <taxon>Euteleostomi</taxon>
        <taxon>Actinopterygii</taxon>
        <taxon>Neopterygii</taxon>
        <taxon>Teleostei</taxon>
        <taxon>Neoteleostei</taxon>
        <taxon>Acanthomorphata</taxon>
        <taxon>Carangaria</taxon>
        <taxon>Carangiformes</taxon>
        <taxon>Carangidae</taxon>
        <taxon>Seriola</taxon>
    </lineage>
</organism>
<keyword evidence="3" id="KW-0677">Repeat</keyword>
<dbReference type="Gene3D" id="2.10.25.10">
    <property type="entry name" value="Laminin"/>
    <property type="match status" value="6"/>
</dbReference>
<accession>A0A3B4WAH1</accession>
<dbReference type="Pfam" id="PF07645">
    <property type="entry name" value="EGF_CA"/>
    <property type="match status" value="4"/>
</dbReference>
<reference evidence="7" key="1">
    <citation type="submission" date="2025-08" db="UniProtKB">
        <authorList>
            <consortium name="Ensembl"/>
        </authorList>
    </citation>
    <scope>IDENTIFICATION</scope>
</reference>
<evidence type="ECO:0000256" key="5">
    <source>
        <dbReference type="PROSITE-ProRule" id="PRU00076"/>
    </source>
</evidence>
<dbReference type="GO" id="GO:0030855">
    <property type="term" value="P:epithelial cell differentiation"/>
    <property type="evidence" value="ECO:0007669"/>
    <property type="project" value="UniProtKB-ARBA"/>
</dbReference>
<keyword evidence="1 5" id="KW-0245">EGF-like domain</keyword>
<dbReference type="InterPro" id="IPR000152">
    <property type="entry name" value="EGF-type_Asp/Asn_hydroxyl_site"/>
</dbReference>
<feature type="domain" description="EGF-like" evidence="6">
    <location>
        <begin position="185"/>
        <end position="225"/>
    </location>
</feature>
<reference evidence="7" key="2">
    <citation type="submission" date="2025-09" db="UniProtKB">
        <authorList>
            <consortium name="Ensembl"/>
        </authorList>
    </citation>
    <scope>IDENTIFICATION</scope>
</reference>
<evidence type="ECO:0000256" key="3">
    <source>
        <dbReference type="ARBA" id="ARBA00022737"/>
    </source>
</evidence>
<dbReference type="PROSITE" id="PS50026">
    <property type="entry name" value="EGF_3"/>
    <property type="match status" value="5"/>
</dbReference>
<dbReference type="Pfam" id="PF12947">
    <property type="entry name" value="EGF_3"/>
    <property type="match status" value="2"/>
</dbReference>
<dbReference type="FunFam" id="2.10.25.10:FF:000038">
    <property type="entry name" value="Fibrillin 2"/>
    <property type="match status" value="2"/>
</dbReference>
<dbReference type="PANTHER" id="PTHR24039:SF38">
    <property type="entry name" value="KUNITZ_BOVINE PANCREATIC TRYPSIN INHIBITOR DOMAIN PROTEIN"/>
    <property type="match status" value="1"/>
</dbReference>
<dbReference type="CDD" id="cd00054">
    <property type="entry name" value="EGF_CA"/>
    <property type="match status" value="2"/>
</dbReference>
<name>A0A3B4WAH1_SERLL</name>
<evidence type="ECO:0000256" key="1">
    <source>
        <dbReference type="ARBA" id="ARBA00022536"/>
    </source>
</evidence>
<dbReference type="InterPro" id="IPR024731">
    <property type="entry name" value="NELL2-like_EGF"/>
</dbReference>
<dbReference type="FunFam" id="2.10.25.10:FF:000506">
    <property type="entry name" value="Adhesion G protein-coupled receptor E1"/>
    <property type="match status" value="1"/>
</dbReference>
<dbReference type="PROSITE" id="PS01187">
    <property type="entry name" value="EGF_CA"/>
    <property type="match status" value="1"/>
</dbReference>
<dbReference type="InterPro" id="IPR001881">
    <property type="entry name" value="EGF-like_Ca-bd_dom"/>
</dbReference>
<keyword evidence="4" id="KW-1015">Disulfide bond</keyword>
<evidence type="ECO:0000256" key="4">
    <source>
        <dbReference type="ARBA" id="ARBA00023157"/>
    </source>
</evidence>
<dbReference type="GeneTree" id="ENSGT00940000164218"/>
<dbReference type="SUPFAM" id="SSF57196">
    <property type="entry name" value="EGF/Laminin"/>
    <property type="match status" value="2"/>
</dbReference>
<dbReference type="Ensembl" id="ENSSLDT00000001029.1">
    <property type="protein sequence ID" value="ENSSLDP00000000961.1"/>
    <property type="gene ID" value="ENSSLDG00000000819.1"/>
</dbReference>
<dbReference type="SUPFAM" id="SSF57184">
    <property type="entry name" value="Growth factor receptor domain"/>
    <property type="match status" value="2"/>
</dbReference>
<dbReference type="InterPro" id="IPR018097">
    <property type="entry name" value="EGF_Ca-bd_CS"/>
</dbReference>
<feature type="domain" description="EGF-like" evidence="6">
    <location>
        <begin position="226"/>
        <end position="263"/>
    </location>
</feature>
<dbReference type="PANTHER" id="PTHR24039">
    <property type="entry name" value="FIBRILLIN-RELATED"/>
    <property type="match status" value="1"/>
</dbReference>
<evidence type="ECO:0000313" key="8">
    <source>
        <dbReference type="Proteomes" id="UP000261360"/>
    </source>
</evidence>
<comment type="caution">
    <text evidence="5">Lacks conserved residue(s) required for the propagation of feature annotation.</text>
</comment>
<dbReference type="InterPro" id="IPR049883">
    <property type="entry name" value="NOTCH1_EGF-like"/>
</dbReference>
<dbReference type="InterPro" id="IPR009030">
    <property type="entry name" value="Growth_fac_rcpt_cys_sf"/>
</dbReference>
<feature type="domain" description="EGF-like" evidence="6">
    <location>
        <begin position="79"/>
        <end position="119"/>
    </location>
</feature>
<keyword evidence="8" id="KW-1185">Reference proteome</keyword>
<dbReference type="SMART" id="SM00181">
    <property type="entry name" value="EGF"/>
    <property type="match status" value="6"/>
</dbReference>
<dbReference type="PROSITE" id="PS00010">
    <property type="entry name" value="ASX_HYDROXYL"/>
    <property type="match status" value="4"/>
</dbReference>
<proteinExistence type="predicted"/>
<evidence type="ECO:0000256" key="2">
    <source>
        <dbReference type="ARBA" id="ARBA00022729"/>
    </source>
</evidence>
<dbReference type="InterPro" id="IPR000742">
    <property type="entry name" value="EGF"/>
</dbReference>
<dbReference type="PROSITE" id="PS01186">
    <property type="entry name" value="EGF_2"/>
    <property type="match status" value="3"/>
</dbReference>
<evidence type="ECO:0000313" key="7">
    <source>
        <dbReference type="Ensembl" id="ENSSLDP00000000961.1"/>
    </source>
</evidence>
<dbReference type="Proteomes" id="UP000261360">
    <property type="component" value="Unplaced"/>
</dbReference>
<sequence>GKFGGKINKYIPALCLNSNGSYICQCQDGYHGDGFVCEDVDECQLTTTCSSNMTCSNTPGAYACSCFLDLVYDKGTCVSEDTCLNASSACHPLAECHQYQGSFYCRCRDGYEGNGTDCLDMDECERSQGEVCPAFSHCFNTDGSYICDCVEGFEDNRTHCQDVDECLTGSFTCPNNSSNSSLCLDVDECLLGLIQCPNFSNCLNTVGSFVCECQEGYQGNRTHCEDIDECLDNSTCPEHSKCINTNGGYLCLCDAGFSSPHSVCFNIPGS</sequence>
<protein>
    <recommendedName>
        <fullName evidence="6">EGF-like domain-containing protein</fullName>
    </recommendedName>
</protein>
<evidence type="ECO:0000259" key="6">
    <source>
        <dbReference type="PROSITE" id="PS50026"/>
    </source>
</evidence>
<feature type="domain" description="EGF-like" evidence="6">
    <location>
        <begin position="120"/>
        <end position="161"/>
    </location>
</feature>
<dbReference type="SMART" id="SM00179">
    <property type="entry name" value="EGF_CA"/>
    <property type="match status" value="6"/>
</dbReference>
<feature type="domain" description="EGF-like" evidence="6">
    <location>
        <begin position="39"/>
        <end position="78"/>
    </location>
</feature>
<keyword evidence="2" id="KW-0732">Signal</keyword>
<dbReference type="GO" id="GO:0005509">
    <property type="term" value="F:calcium ion binding"/>
    <property type="evidence" value="ECO:0007669"/>
    <property type="project" value="InterPro"/>
</dbReference>